<comment type="caution">
    <text evidence="1">The sequence shown here is derived from an EMBL/GenBank/DDBJ whole genome shotgun (WGS) entry which is preliminary data.</text>
</comment>
<keyword evidence="2" id="KW-1185">Reference proteome</keyword>
<proteinExistence type="predicted"/>
<name>C4GAV1_9FIRM</name>
<protein>
    <recommendedName>
        <fullName evidence="3">IrrE N-terminal-like domain-containing protein</fullName>
    </recommendedName>
</protein>
<gene>
    <name evidence="1" type="ORF">GCWU000342_01052</name>
</gene>
<evidence type="ECO:0000313" key="1">
    <source>
        <dbReference type="EMBL" id="EEP28244.1"/>
    </source>
</evidence>
<organism evidence="1 2">
    <name type="scientific">Shuttleworthella satelles DSM 14600</name>
    <dbReference type="NCBI Taxonomy" id="626523"/>
    <lineage>
        <taxon>Bacteria</taxon>
        <taxon>Bacillati</taxon>
        <taxon>Bacillota</taxon>
        <taxon>Clostridia</taxon>
        <taxon>Lachnospirales</taxon>
        <taxon>Lachnospiraceae</taxon>
        <taxon>Shuttleworthella</taxon>
    </lineage>
</organism>
<dbReference type="AlphaFoldDB" id="C4GAV1"/>
<dbReference type="HOGENOM" id="CLU_199103_0_0_9"/>
<evidence type="ECO:0008006" key="3">
    <source>
        <dbReference type="Google" id="ProtNLM"/>
    </source>
</evidence>
<sequence length="77" mass="8626">MGVIESDVRVVELDLPESVAGYTMRSADDYYTIVLNSRLNASRNLATYSHEMAHIMREDFSSSADAGLIEIYAHNEL</sequence>
<dbReference type="STRING" id="626523.GCWU000342_01052"/>
<dbReference type="RefSeq" id="WP_006906063.1">
    <property type="nucleotide sequence ID" value="NZ_GG665866.1"/>
</dbReference>
<evidence type="ECO:0000313" key="2">
    <source>
        <dbReference type="Proteomes" id="UP000003494"/>
    </source>
</evidence>
<dbReference type="EMBL" id="ACIP02000002">
    <property type="protein sequence ID" value="EEP28244.1"/>
    <property type="molecule type" value="Genomic_DNA"/>
</dbReference>
<accession>C4GAV1</accession>
<reference evidence="1" key="1">
    <citation type="submission" date="2009-04" db="EMBL/GenBank/DDBJ databases">
        <authorList>
            <person name="Weinstock G."/>
            <person name="Sodergren E."/>
            <person name="Clifton S."/>
            <person name="Fulton L."/>
            <person name="Fulton B."/>
            <person name="Courtney L."/>
            <person name="Fronick C."/>
            <person name="Harrison M."/>
            <person name="Strong C."/>
            <person name="Farmer C."/>
            <person name="Delahaunty K."/>
            <person name="Markovic C."/>
            <person name="Hall O."/>
            <person name="Minx P."/>
            <person name="Tomlinson C."/>
            <person name="Mitreva M."/>
            <person name="Nelson J."/>
            <person name="Hou S."/>
            <person name="Wollam A."/>
            <person name="Pepin K.H."/>
            <person name="Johnson M."/>
            <person name="Bhonagiri V."/>
            <person name="Nash W.E."/>
            <person name="Warren W."/>
            <person name="Chinwalla A."/>
            <person name="Mardis E.R."/>
            <person name="Wilson R.K."/>
        </authorList>
    </citation>
    <scope>NUCLEOTIDE SEQUENCE [LARGE SCALE GENOMIC DNA]</scope>
    <source>
        <strain evidence="1">DSM 14600</strain>
    </source>
</reference>
<dbReference type="Proteomes" id="UP000003494">
    <property type="component" value="Unassembled WGS sequence"/>
</dbReference>
<dbReference type="Gene3D" id="1.10.10.2910">
    <property type="match status" value="1"/>
</dbReference>